<dbReference type="WBParaSite" id="L893_g6871.t1">
    <property type="protein sequence ID" value="L893_g6871.t1"/>
    <property type="gene ID" value="L893_g6871"/>
</dbReference>
<accession>A0A1I8AL73</accession>
<evidence type="ECO:0000313" key="2">
    <source>
        <dbReference type="WBParaSite" id="L893_g6871.t1"/>
    </source>
</evidence>
<organism evidence="1 2">
    <name type="scientific">Steinernema glaseri</name>
    <dbReference type="NCBI Taxonomy" id="37863"/>
    <lineage>
        <taxon>Eukaryota</taxon>
        <taxon>Metazoa</taxon>
        <taxon>Ecdysozoa</taxon>
        <taxon>Nematoda</taxon>
        <taxon>Chromadorea</taxon>
        <taxon>Rhabditida</taxon>
        <taxon>Tylenchina</taxon>
        <taxon>Panagrolaimomorpha</taxon>
        <taxon>Strongyloidoidea</taxon>
        <taxon>Steinernematidae</taxon>
        <taxon>Steinernema</taxon>
    </lineage>
</organism>
<evidence type="ECO:0000313" key="1">
    <source>
        <dbReference type="Proteomes" id="UP000095287"/>
    </source>
</evidence>
<proteinExistence type="predicted"/>
<dbReference type="AlphaFoldDB" id="A0A1I8AL73"/>
<sequence length="90" mass="9598">HVTDFVKGGTTSLYLESTTLGLSLLAIYNKKLRVSAIRADPQDIMEVVDPLVVANGPVVVGFVSVTVAVFVEPVATVSEWVALLELTVLD</sequence>
<keyword evidence="1" id="KW-1185">Reference proteome</keyword>
<reference evidence="2" key="1">
    <citation type="submission" date="2016-11" db="UniProtKB">
        <authorList>
            <consortium name="WormBaseParasite"/>
        </authorList>
    </citation>
    <scope>IDENTIFICATION</scope>
</reference>
<dbReference type="Proteomes" id="UP000095287">
    <property type="component" value="Unplaced"/>
</dbReference>
<protein>
    <submittedName>
        <fullName evidence="2">PEX-1N domain-containing protein</fullName>
    </submittedName>
</protein>
<name>A0A1I8AL73_9BILA</name>